<dbReference type="AlphaFoldDB" id="A0A849HNM4"/>
<gene>
    <name evidence="3" type="ORF">HJG52_20040</name>
</gene>
<dbReference type="EMBL" id="JABEPQ010000009">
    <property type="protein sequence ID" value="NNM48283.1"/>
    <property type="molecule type" value="Genomic_DNA"/>
</dbReference>
<dbReference type="RefSeq" id="WP_171245407.1">
    <property type="nucleotide sequence ID" value="NZ_JABEPQ010000009.1"/>
</dbReference>
<evidence type="ECO:0000259" key="2">
    <source>
        <dbReference type="Pfam" id="PF13400"/>
    </source>
</evidence>
<feature type="transmembrane region" description="Helical" evidence="1">
    <location>
        <begin position="12"/>
        <end position="33"/>
    </location>
</feature>
<dbReference type="InterPro" id="IPR028087">
    <property type="entry name" value="Tad_N"/>
</dbReference>
<accession>A0A849HNM4</accession>
<dbReference type="Proteomes" id="UP000588586">
    <property type="component" value="Unassembled WGS sequence"/>
</dbReference>
<sequence length="140" mass="14017">MAGGQAEQGSISIWIATAGLVMIILVGLAVDLGGQVHAQQYARDIAAQAARAGGQQLQASLAVRGLAVQADPGPAVAAARDYLAAADVTGTASLRGGDTVIVTTTATYDTTFLGLIGINQLTVTGAAESRIARTLGGVER</sequence>
<comment type="caution">
    <text evidence="3">The sequence shown here is derived from an EMBL/GenBank/DDBJ whole genome shotgun (WGS) entry which is preliminary data.</text>
</comment>
<organism evidence="3 4">
    <name type="scientific">Knoellia koreensis</name>
    <dbReference type="NCBI Taxonomy" id="2730921"/>
    <lineage>
        <taxon>Bacteria</taxon>
        <taxon>Bacillati</taxon>
        <taxon>Actinomycetota</taxon>
        <taxon>Actinomycetes</taxon>
        <taxon>Micrococcales</taxon>
        <taxon>Intrasporangiaceae</taxon>
        <taxon>Knoellia</taxon>
    </lineage>
</organism>
<dbReference type="Pfam" id="PF13400">
    <property type="entry name" value="Tad"/>
    <property type="match status" value="1"/>
</dbReference>
<feature type="domain" description="Putative Flp pilus-assembly TadG-like N-terminal" evidence="2">
    <location>
        <begin position="9"/>
        <end position="56"/>
    </location>
</feature>
<keyword evidence="1" id="KW-0812">Transmembrane</keyword>
<evidence type="ECO:0000256" key="1">
    <source>
        <dbReference type="SAM" id="Phobius"/>
    </source>
</evidence>
<protein>
    <submittedName>
        <fullName evidence="3">Pilus assembly protein</fullName>
    </submittedName>
</protein>
<proteinExistence type="predicted"/>
<evidence type="ECO:0000313" key="4">
    <source>
        <dbReference type="Proteomes" id="UP000588586"/>
    </source>
</evidence>
<keyword evidence="4" id="KW-1185">Reference proteome</keyword>
<reference evidence="3 4" key="1">
    <citation type="submission" date="2020-04" db="EMBL/GenBank/DDBJ databases">
        <title>Knoellia sp. isolate from air conditioner.</title>
        <authorList>
            <person name="Chea S."/>
            <person name="Kim D.-U."/>
        </authorList>
    </citation>
    <scope>NUCLEOTIDE SEQUENCE [LARGE SCALE GENOMIC DNA]</scope>
    <source>
        <strain evidence="3 4">DB2414S</strain>
    </source>
</reference>
<keyword evidence="1" id="KW-0472">Membrane</keyword>
<name>A0A849HNM4_9MICO</name>
<evidence type="ECO:0000313" key="3">
    <source>
        <dbReference type="EMBL" id="NNM48283.1"/>
    </source>
</evidence>
<keyword evidence="1" id="KW-1133">Transmembrane helix</keyword>